<dbReference type="Pfam" id="PF12047">
    <property type="entry name" value="DNMT1-RFD"/>
    <property type="match status" value="2"/>
</dbReference>
<evidence type="ECO:0000256" key="2">
    <source>
        <dbReference type="ARBA" id="ARBA00004123"/>
    </source>
</evidence>
<dbReference type="GO" id="GO:0003677">
    <property type="term" value="F:DNA binding"/>
    <property type="evidence" value="ECO:0000318"/>
    <property type="project" value="GO_Central"/>
</dbReference>
<dbReference type="GO" id="GO:0004674">
    <property type="term" value="F:protein serine/threonine kinase activity"/>
    <property type="evidence" value="ECO:0007669"/>
    <property type="project" value="UniProtKB-KW"/>
</dbReference>
<evidence type="ECO:0000256" key="1">
    <source>
        <dbReference type="ARBA" id="ARBA00003468"/>
    </source>
</evidence>
<dbReference type="InterPro" id="IPR008271">
    <property type="entry name" value="Ser/Thr_kinase_AS"/>
</dbReference>
<feature type="compositionally biased region" description="Polar residues" evidence="21">
    <location>
        <begin position="652"/>
        <end position="669"/>
    </location>
</feature>
<accession>A0A0K9PW35</accession>
<dbReference type="Gene3D" id="3.40.30.10">
    <property type="entry name" value="Glutaredoxin"/>
    <property type="match status" value="1"/>
</dbReference>
<dbReference type="Gene3D" id="1.10.510.10">
    <property type="entry name" value="Transferase(Phosphotransferase) domain 1"/>
    <property type="match status" value="1"/>
</dbReference>
<dbReference type="EMBL" id="LFYR01000585">
    <property type="protein sequence ID" value="KMZ73243.1"/>
    <property type="molecule type" value="Genomic_DNA"/>
</dbReference>
<dbReference type="InterPro" id="IPR022702">
    <property type="entry name" value="Cytosine_MeTrfase1_RFD"/>
</dbReference>
<keyword evidence="5" id="KW-0723">Serine/threonine-protein kinase</keyword>
<keyword evidence="11 17" id="KW-0251">Elongation factor</keyword>
<dbReference type="Gene3D" id="3.40.50.150">
    <property type="entry name" value="Vaccinia Virus protein VP39"/>
    <property type="match status" value="1"/>
</dbReference>
<dbReference type="InterPro" id="IPR036433">
    <property type="entry name" value="EF1B_G_C_sf"/>
</dbReference>
<dbReference type="SFLD" id="SFLDG00358">
    <property type="entry name" value="Main_(cytGST)"/>
    <property type="match status" value="1"/>
</dbReference>
<comment type="caution">
    <text evidence="28">The sequence shown here is derived from an EMBL/GenBank/DDBJ whole genome shotgun (WGS) entry which is preliminary data.</text>
</comment>
<keyword evidence="7 18" id="KW-0808">Transferase</keyword>
<comment type="similarity">
    <text evidence="18 19">Belongs to the class I-like SAM-binding methyltransferase superfamily. C5-methyltransferase family.</text>
</comment>
<dbReference type="GO" id="GO:0032259">
    <property type="term" value="P:methylation"/>
    <property type="evidence" value="ECO:0007669"/>
    <property type="project" value="UniProtKB-KW"/>
</dbReference>
<dbReference type="InterPro" id="IPR001525">
    <property type="entry name" value="C5_MeTfrase"/>
</dbReference>
<dbReference type="FunFam" id="3.30.70.1010:FF:000001">
    <property type="entry name" value="Elongation factor 1-gamma 1"/>
    <property type="match status" value="1"/>
</dbReference>
<evidence type="ECO:0000256" key="4">
    <source>
        <dbReference type="ARBA" id="ARBA00011237"/>
    </source>
</evidence>
<dbReference type="SUPFAM" id="SSF53335">
    <property type="entry name" value="S-adenosyl-L-methionine-dependent methyltransferases"/>
    <property type="match status" value="1"/>
</dbReference>
<comment type="catalytic activity">
    <reaction evidence="20">
        <text>a 2'-deoxycytidine in DNA + S-adenosyl-L-methionine = a 5-methyl-2'-deoxycytidine in DNA + S-adenosyl-L-homocysteine + H(+)</text>
        <dbReference type="Rhea" id="RHEA:13681"/>
        <dbReference type="Rhea" id="RHEA-COMP:11369"/>
        <dbReference type="Rhea" id="RHEA-COMP:11370"/>
        <dbReference type="ChEBI" id="CHEBI:15378"/>
        <dbReference type="ChEBI" id="CHEBI:57856"/>
        <dbReference type="ChEBI" id="CHEBI:59789"/>
        <dbReference type="ChEBI" id="CHEBI:85452"/>
        <dbReference type="ChEBI" id="CHEBI:85454"/>
        <dbReference type="EC" id="2.1.1.37"/>
    </reaction>
</comment>
<evidence type="ECO:0000256" key="14">
    <source>
        <dbReference type="ARBA" id="ARBA00022917"/>
    </source>
</evidence>
<dbReference type="SMART" id="SM00439">
    <property type="entry name" value="BAH"/>
    <property type="match status" value="2"/>
</dbReference>
<dbReference type="FunFam" id="3.90.120.10:FF:000002">
    <property type="entry name" value="DNA (cytosine-5)-methyltransferase"/>
    <property type="match status" value="1"/>
</dbReference>
<dbReference type="OrthoDB" id="5376140at2759"/>
<dbReference type="InterPro" id="IPR029063">
    <property type="entry name" value="SAM-dependent_MTases_sf"/>
</dbReference>
<evidence type="ECO:0000259" key="26">
    <source>
        <dbReference type="PROSITE" id="PS50405"/>
    </source>
</evidence>
<evidence type="ECO:0000259" key="23">
    <source>
        <dbReference type="PROSITE" id="PS50011"/>
    </source>
</evidence>
<dbReference type="NCBIfam" id="TIGR00675">
    <property type="entry name" value="dcm"/>
    <property type="match status" value="1"/>
</dbReference>
<dbReference type="FunFam" id="1.10.510.10:FF:000082">
    <property type="entry name" value="Shaggy-related protein kinase kappa"/>
    <property type="match status" value="1"/>
</dbReference>
<evidence type="ECO:0000256" key="6">
    <source>
        <dbReference type="ARBA" id="ARBA00022603"/>
    </source>
</evidence>
<evidence type="ECO:0000256" key="9">
    <source>
        <dbReference type="ARBA" id="ARBA00022737"/>
    </source>
</evidence>
<dbReference type="Pfam" id="PF00647">
    <property type="entry name" value="EF1G"/>
    <property type="match status" value="1"/>
</dbReference>
<dbReference type="Gene3D" id="3.30.200.20">
    <property type="entry name" value="Phosphorylase Kinase, domain 1"/>
    <property type="match status" value="1"/>
</dbReference>
<protein>
    <recommendedName>
        <fullName evidence="20">Cytosine-specific methyltransferase</fullName>
        <ecNumber evidence="20">2.1.1.37</ecNumber>
    </recommendedName>
</protein>
<evidence type="ECO:0000259" key="24">
    <source>
        <dbReference type="PROSITE" id="PS50040"/>
    </source>
</evidence>
<keyword evidence="29" id="KW-1185">Reference proteome</keyword>
<comment type="subcellular location">
    <subcellularLocation>
        <location evidence="2">Nucleus</location>
    </subcellularLocation>
</comment>
<evidence type="ECO:0000256" key="3">
    <source>
        <dbReference type="ARBA" id="ARBA00005527"/>
    </source>
</evidence>
<evidence type="ECO:0000256" key="8">
    <source>
        <dbReference type="ARBA" id="ARBA00022691"/>
    </source>
</evidence>
<dbReference type="Pfam" id="PF02798">
    <property type="entry name" value="GST_N"/>
    <property type="match status" value="1"/>
</dbReference>
<evidence type="ECO:0000259" key="25">
    <source>
        <dbReference type="PROSITE" id="PS50404"/>
    </source>
</evidence>
<comment type="function">
    <text evidence="1">Probably plays a role in anchoring the complex to other cellular components.</text>
</comment>
<evidence type="ECO:0000256" key="20">
    <source>
        <dbReference type="RuleBase" id="RU000417"/>
    </source>
</evidence>
<dbReference type="InterPro" id="IPR036249">
    <property type="entry name" value="Thioredoxin-like_sf"/>
</dbReference>
<evidence type="ECO:0000256" key="21">
    <source>
        <dbReference type="SAM" id="MobiDB-lite"/>
    </source>
</evidence>
<keyword evidence="15" id="KW-0238">DNA-binding</keyword>
<dbReference type="GO" id="GO:0003746">
    <property type="term" value="F:translation elongation factor activity"/>
    <property type="evidence" value="ECO:0007669"/>
    <property type="project" value="UniProtKB-UniRule"/>
</dbReference>
<feature type="compositionally biased region" description="Polar residues" evidence="21">
    <location>
        <begin position="76"/>
        <end position="85"/>
    </location>
</feature>
<keyword evidence="14 17" id="KW-0648">Protein biosynthesis</keyword>
<dbReference type="GO" id="GO:0003682">
    <property type="term" value="F:chromatin binding"/>
    <property type="evidence" value="ECO:0007669"/>
    <property type="project" value="InterPro"/>
</dbReference>
<dbReference type="InterPro" id="IPR001025">
    <property type="entry name" value="BAH_dom"/>
</dbReference>
<dbReference type="InterPro" id="IPR040079">
    <property type="entry name" value="Glutathione_S-Trfase"/>
</dbReference>
<dbReference type="InterPro" id="IPR001662">
    <property type="entry name" value="EF1B_G_C"/>
</dbReference>
<feature type="region of interest" description="Disordered" evidence="21">
    <location>
        <begin position="638"/>
        <end position="669"/>
    </location>
</feature>
<dbReference type="InterPro" id="IPR036282">
    <property type="entry name" value="Glutathione-S-Trfase_C_sf"/>
</dbReference>
<dbReference type="PROSITE" id="PS51679">
    <property type="entry name" value="SAM_MT_C5"/>
    <property type="match status" value="1"/>
</dbReference>
<dbReference type="FunFam" id="3.40.50.150:FF:000108">
    <property type="entry name" value="DNA (cytosine-5)-methyltransferase"/>
    <property type="match status" value="1"/>
</dbReference>
<dbReference type="FunFam" id="3.40.50.150:FF:000128">
    <property type="entry name" value="DNA (cytosine-5)-methyltransferase"/>
    <property type="match status" value="1"/>
</dbReference>
<dbReference type="GO" id="GO:0005634">
    <property type="term" value="C:nucleus"/>
    <property type="evidence" value="ECO:0000318"/>
    <property type="project" value="GO_Central"/>
</dbReference>
<dbReference type="Gene3D" id="2.30.30.490">
    <property type="match status" value="2"/>
</dbReference>
<keyword evidence="16" id="KW-0539">Nucleus</keyword>
<reference evidence="29" key="1">
    <citation type="journal article" date="2016" name="Nature">
        <title>The genome of the seagrass Zostera marina reveals angiosperm adaptation to the sea.</title>
        <authorList>
            <person name="Olsen J.L."/>
            <person name="Rouze P."/>
            <person name="Verhelst B."/>
            <person name="Lin Y.-C."/>
            <person name="Bayer T."/>
            <person name="Collen J."/>
            <person name="Dattolo E."/>
            <person name="De Paoli E."/>
            <person name="Dittami S."/>
            <person name="Maumus F."/>
            <person name="Michel G."/>
            <person name="Kersting A."/>
            <person name="Lauritano C."/>
            <person name="Lohaus R."/>
            <person name="Toepel M."/>
            <person name="Tonon T."/>
            <person name="Vanneste K."/>
            <person name="Amirebrahimi M."/>
            <person name="Brakel J."/>
            <person name="Bostroem C."/>
            <person name="Chovatia M."/>
            <person name="Grimwood J."/>
            <person name="Jenkins J.W."/>
            <person name="Jueterbock A."/>
            <person name="Mraz A."/>
            <person name="Stam W.T."/>
            <person name="Tice H."/>
            <person name="Bornberg-Bauer E."/>
            <person name="Green P.J."/>
            <person name="Pearson G.A."/>
            <person name="Procaccini G."/>
            <person name="Duarte C.M."/>
            <person name="Schmutz J."/>
            <person name="Reusch T.B.H."/>
            <person name="Van de Peer Y."/>
        </authorList>
    </citation>
    <scope>NUCLEOTIDE SEQUENCE [LARGE SCALE GENOMIC DNA]</scope>
    <source>
        <strain evidence="29">cv. Finnish</strain>
    </source>
</reference>
<dbReference type="Gene3D" id="3.90.120.10">
    <property type="entry name" value="DNA Methylase, subunit A, domain 2"/>
    <property type="match status" value="2"/>
</dbReference>
<evidence type="ECO:0000256" key="10">
    <source>
        <dbReference type="ARBA" id="ARBA00022741"/>
    </source>
</evidence>
<organism evidence="28 29">
    <name type="scientific">Zostera marina</name>
    <name type="common">Eelgrass</name>
    <dbReference type="NCBI Taxonomy" id="29655"/>
    <lineage>
        <taxon>Eukaryota</taxon>
        <taxon>Viridiplantae</taxon>
        <taxon>Streptophyta</taxon>
        <taxon>Embryophyta</taxon>
        <taxon>Tracheophyta</taxon>
        <taxon>Spermatophyta</taxon>
        <taxon>Magnoliopsida</taxon>
        <taxon>Liliopsida</taxon>
        <taxon>Zosteraceae</taxon>
        <taxon>Zostera</taxon>
    </lineage>
</organism>
<evidence type="ECO:0000256" key="7">
    <source>
        <dbReference type="ARBA" id="ARBA00022679"/>
    </source>
</evidence>
<dbReference type="CDD" id="cd14137">
    <property type="entry name" value="STKc_GSK3"/>
    <property type="match status" value="1"/>
</dbReference>
<dbReference type="InterPro" id="IPR000719">
    <property type="entry name" value="Prot_kinase_dom"/>
</dbReference>
<dbReference type="PROSITE" id="PS00094">
    <property type="entry name" value="C5_MTASE_1"/>
    <property type="match status" value="1"/>
</dbReference>
<feature type="domain" description="GST N-terminal" evidence="25">
    <location>
        <begin position="2007"/>
        <end position="2088"/>
    </location>
</feature>
<dbReference type="Gene3D" id="3.30.70.1010">
    <property type="entry name" value="Translation elongation factor EF1B, gamma chain, conserved domain"/>
    <property type="match status" value="1"/>
</dbReference>
<feature type="domain" description="GST C-terminal" evidence="26">
    <location>
        <begin position="2093"/>
        <end position="2221"/>
    </location>
</feature>
<keyword evidence="22" id="KW-1133">Transmembrane helix</keyword>
<evidence type="ECO:0000256" key="15">
    <source>
        <dbReference type="ARBA" id="ARBA00023125"/>
    </source>
</evidence>
<dbReference type="CDD" id="cd03181">
    <property type="entry name" value="GST_C_EF1Bgamma_like"/>
    <property type="match status" value="1"/>
</dbReference>
<keyword evidence="9" id="KW-0677">Repeat</keyword>
<evidence type="ECO:0000256" key="16">
    <source>
        <dbReference type="ARBA" id="ARBA00023242"/>
    </source>
</evidence>
<dbReference type="PROSITE" id="PS50405">
    <property type="entry name" value="GST_CTER"/>
    <property type="match status" value="1"/>
</dbReference>
<dbReference type="PROSITE" id="PS00108">
    <property type="entry name" value="PROTEIN_KINASE_ST"/>
    <property type="match status" value="1"/>
</dbReference>
<keyword evidence="22" id="KW-0812">Transmembrane</keyword>
<dbReference type="PANTHER" id="PTHR10629">
    <property type="entry name" value="CYTOSINE-SPECIFIC METHYLTRANSFERASE"/>
    <property type="match status" value="1"/>
</dbReference>
<dbReference type="GO" id="GO:0003886">
    <property type="term" value="F:DNA (cytosine-5-)-methyltransferase activity"/>
    <property type="evidence" value="ECO:0000318"/>
    <property type="project" value="GO_Central"/>
</dbReference>
<dbReference type="InterPro" id="IPR018117">
    <property type="entry name" value="C5_DNA_meth_AS"/>
</dbReference>
<dbReference type="SFLD" id="SFLDS00019">
    <property type="entry name" value="Glutathione_Transferase_(cytos"/>
    <property type="match status" value="1"/>
</dbReference>
<feature type="domain" description="BAH" evidence="27">
    <location>
        <begin position="947"/>
        <end position="1086"/>
    </location>
</feature>
<dbReference type="SUPFAM" id="SSF52833">
    <property type="entry name" value="Thioredoxin-like"/>
    <property type="match status" value="1"/>
</dbReference>
<feature type="domain" description="BAH" evidence="27">
    <location>
        <begin position="775"/>
        <end position="908"/>
    </location>
</feature>
<dbReference type="CDD" id="cd04708">
    <property type="entry name" value="BAH_plantDCM_II"/>
    <property type="match status" value="1"/>
</dbReference>
<dbReference type="InterPro" id="IPR004046">
    <property type="entry name" value="GST_C"/>
</dbReference>
<dbReference type="FunFam" id="3.90.120.10:FF:000004">
    <property type="entry name" value="DNA (cytosine-5)-methyltransferase"/>
    <property type="match status" value="1"/>
</dbReference>
<dbReference type="PROSITE" id="PS50040">
    <property type="entry name" value="EF1G_C"/>
    <property type="match status" value="1"/>
</dbReference>
<evidence type="ECO:0000256" key="5">
    <source>
        <dbReference type="ARBA" id="ARBA00022527"/>
    </source>
</evidence>
<keyword evidence="8 18" id="KW-0949">S-adenosyl-L-methionine</keyword>
<keyword evidence="10" id="KW-0547">Nucleotide-binding</keyword>
<dbReference type="InterPro" id="IPR011009">
    <property type="entry name" value="Kinase-like_dom_sf"/>
</dbReference>
<keyword evidence="6 18" id="KW-0489">Methyltransferase</keyword>
<dbReference type="Pfam" id="PF01426">
    <property type="entry name" value="BAH"/>
    <property type="match status" value="2"/>
</dbReference>
<dbReference type="FunFam" id="3.40.30.10:FF:000148">
    <property type="entry name" value="Elongation factor 1B gamma"/>
    <property type="match status" value="1"/>
</dbReference>
<dbReference type="FunFam" id="1.20.1050.10:FF:000006">
    <property type="entry name" value="Elongation factor 1 gamma"/>
    <property type="match status" value="1"/>
</dbReference>
<dbReference type="PROSITE" id="PS50011">
    <property type="entry name" value="PROTEIN_KINASE_DOM"/>
    <property type="match status" value="1"/>
</dbReference>
<feature type="compositionally biased region" description="Basic and acidic residues" evidence="21">
    <location>
        <begin position="2234"/>
        <end position="2246"/>
    </location>
</feature>
<dbReference type="PROSITE" id="PS51038">
    <property type="entry name" value="BAH"/>
    <property type="match status" value="2"/>
</dbReference>
<sequence>MKDSQNPRWFQKLIYPSFFLAVTYLNIPELFYKYRRRRWQKSHSWISKFLYFLIFISLSEIDLSFQMASSAMNQASTTENNSKNLASAAGKEDKARGRKRQTSKGKSATNLKEKKMKLSVAEGEIDALHLTKIGSDEQPPCRKLVDFIFHDSEGKPQPFEMSEINDIFITSTIMPMDDDMIEEKGRGVKCVGFGRIESWSISGYDEGTPIIWISTCSADYEVVKPTASYKKLYVRFWEKARVCVEVFKATSRPNGGNPDISVEELLGKVARSMSGTKTLPAGSSAIDFLLSLGDFIYNQLIGLDESDAIFASMPALISLRDRCQQSRVQINRGSIASSSGRSLKIEEGNTSEDGKLARLLQEEKNWKSLKQHNSRRNRSSRSKFYIKINEKELANDYPLPTYFKPVVQEMDEYIFYDNHNSDYYTDGLPKRVLNNWSLYNSDSRLISLELLPMKPCAETDVTIFGSGSMTEDDGSGFCFDLDQAQSSTSTSDEPVDTGIPIYLSSIKEWMIEFGCSIIFVSIRTDMAWYRLGKPSKQYSSWYEPILKTGKLAVDIISLLKEQTRVSRLSFWDVIKRVSEFDKNRPSYISSDVVSVEKYLMVHAQIILQLFAEFPDPLIKKSSFAALLSEKMEKRNHTKLEMKKKASPAKEINNMNPSASSSMIPTVQSNRKAMRATTTKFINNLWREYYSGELSIGDLKIDQVLDDVVEEDEEDEVDDDVDVQIQASDNIQIPHSPNKPGHSQSENKEINWEGASSGTMSSSGWALYRCAMVRGCKINVGGTVSVVATEAGGSVLILVEYMFETPNGGKMIHGRVLKKGSLTILGNTANKTEVFLTNECKEYELSQVKESVVVEIRKILWGHQFRKKNADADKIYKKKAEDREKKGFPTEYFCKSLYSPERGAFFALSPDTIGLGSGVCHSCTVRETDGDGDFTVNVSEAKFIYKKVQYKVDDFVYVNASHFGNIREDSGTHKAGRNKGLKAYVVCHLLDIVYENSKQPDLDNTKVRVRRFYRPEDISAERGYCSDIREVLYTDEMLNIPIQAIQGKCQVRKKIHLPMLDTPVNLEHIFFCDRFYDPQTGSMKQLPPTNSLLFSRPSKDDDLYNKAKGKKKWDEREEEEDSHLKWKGVPKEDRLSTLDIFAGCGGLSEGLQKSGVSYTKWAIEYDQPAGMAFRHNNPHALVYIDNCNIILRAVMEKCGDADDSVSPSEAVELVAKLDKEKIDNLPLPGEVDFINGGPPCQGFSGMNRFSQSTWSKVQCEMILAFLSFADYFRPRFFLLENVRTFVSFNKGQTFHLTIASLLEMGYQVRFGILEAGTFGVSQSRKRAFIWAASPEEILPEWPEPMHVFAGPDLKVSLPGGLQYSAARSTASGAPFRSITVRDTIGDLPPVGNGASNFEIEYGSEPVSSFQKKIRGNMTVLSDHISKEMNELNLIRCKHIPCKPGADWRDLPEKKVKLSTGLMVDLIPWCLPNTAKRHNQWKGLFGRLDWEGNFPTSITDPQPMGKVGMCFHPDQDRILTVREFARSQGFMDNFHFSGNIQNKYRQIGNAVPPPLAYALGTKLKEAVDAKNLADHMLSKQSVAKSTKHHKNDYKDDHIYSSDFHDFIHPDSLILVQTSIYLMDIKLDSSKGTDADSGHIIVTTIDDRDGTKQVSYTAEKIAGKGSFGIVFQAKCRETGEIVAIKKVLQDKRYKNRELQIMHLLKDHPNIVSLKHCFFSTTNMEEDLYLNLVLEFIPETINRLAKCYNRLNQHMPLIYVKLYIYQICRVLGYIHNCIGLCHRDIKPQNLLVNPHTHQLKLCDFGSAKVLVKGEHNISYICSRYYRAPELIFDATEYTTAIDIWSTGCVMAELLLGQPIFSGDSGVDQLVEIIKVLGTPTREDIKCMNPKYTEFKFPQIKAHPWHKKRLPSEAVDLVCRFLQYSPNMRCTAWAACIHPFFDELRDPNTRLPTGRPLPPLFNFNHQEINAMSPDIMNRLVPGNTRMNRPPERVSRSQRSVSSFCIHRQQTSMALVLHTSPANKNAYKVLVAAEYSGVKVDLVDNVQFGVTNVTAEFLKMNPIGKVPVLQTPDGPIFESNAIARYVTLQKSDNPLNGSSLIDQARVAQWMDFSMSEIDRCIGLWLYPRLGFSPYLPPAEEFAITSLKRSLEALNKHLSTNTYLVGHSVTLADIVMVCNLYYGFKTVMTKNFTSQFPHVERYLWTLVNQPNFKKVIGEVKQVESVPPIQSKKSAPNPKAKKSPEKETPKAKEVAVVEEAPKPKAKNPLDLLPPSKMILDDWKRLYSNTKTNFHDIAIKGFWDMYDPEGYSLWFCNYKFNEENTVSFVTMNKVGGFLQRMDLVRKYAFAKMLIIGSSPPFKVKGLWLFRGLEIPQFVLDECYDMDLYEWTKVDIADEVQKNRVNAMIEDLEPFEGEDLLDAKCFK</sequence>
<keyword evidence="22" id="KW-0472">Membrane</keyword>
<dbReference type="SUPFAM" id="SSF56112">
    <property type="entry name" value="Protein kinase-like (PK-like)"/>
    <property type="match status" value="1"/>
</dbReference>
<dbReference type="InterPro" id="IPR043151">
    <property type="entry name" value="BAH_sf"/>
</dbReference>
<proteinExistence type="inferred from homology"/>
<feature type="region of interest" description="Disordered" evidence="21">
    <location>
        <begin position="76"/>
        <end position="110"/>
    </location>
</feature>
<dbReference type="InterPro" id="IPR004045">
    <property type="entry name" value="Glutathione_S-Trfase_N"/>
</dbReference>
<dbReference type="PRINTS" id="PR00105">
    <property type="entry name" value="C5METTRFRASE"/>
</dbReference>
<feature type="active site" evidence="18">
    <location>
        <position position="1239"/>
    </location>
</feature>
<evidence type="ECO:0000313" key="28">
    <source>
        <dbReference type="EMBL" id="KMZ73243.1"/>
    </source>
</evidence>
<dbReference type="SMART" id="SM00220">
    <property type="entry name" value="S_TKc"/>
    <property type="match status" value="1"/>
</dbReference>
<evidence type="ECO:0000259" key="27">
    <source>
        <dbReference type="PROSITE" id="PS51038"/>
    </source>
</evidence>
<evidence type="ECO:0000256" key="18">
    <source>
        <dbReference type="PROSITE-ProRule" id="PRU01016"/>
    </source>
</evidence>
<dbReference type="STRING" id="29655.A0A0K9PW35"/>
<dbReference type="GO" id="GO:0044027">
    <property type="term" value="P:negative regulation of gene expression via chromosomal CpG island methylation"/>
    <property type="evidence" value="ECO:0000318"/>
    <property type="project" value="GO_Central"/>
</dbReference>
<dbReference type="SMART" id="SM01183">
    <property type="entry name" value="EF1G"/>
    <property type="match status" value="1"/>
</dbReference>
<evidence type="ECO:0000256" key="17">
    <source>
        <dbReference type="PROSITE-ProRule" id="PRU00519"/>
    </source>
</evidence>
<dbReference type="Gene3D" id="1.20.1050.10">
    <property type="match status" value="1"/>
</dbReference>
<feature type="domain" description="Protein kinase" evidence="23">
    <location>
        <begin position="1653"/>
        <end position="1936"/>
    </location>
</feature>
<dbReference type="InterPro" id="IPR039192">
    <property type="entry name" value="STKc_GSK3"/>
</dbReference>
<dbReference type="SUPFAM" id="SSF89942">
    <property type="entry name" value="eEF1-gamma domain"/>
    <property type="match status" value="1"/>
</dbReference>
<dbReference type="FunFam" id="3.30.200.20:FF:000009">
    <property type="entry name" value="Glycogen synthase kinase-3 beta"/>
    <property type="match status" value="1"/>
</dbReference>
<dbReference type="Pfam" id="PF00069">
    <property type="entry name" value="Pkinase"/>
    <property type="match status" value="1"/>
</dbReference>
<dbReference type="PROSITE" id="PS50404">
    <property type="entry name" value="GST_NTER"/>
    <property type="match status" value="1"/>
</dbReference>
<comment type="subunit">
    <text evidence="4">EF-1 is composed of four subunits: alpha, beta, delta, and gamma.</text>
</comment>
<dbReference type="CDD" id="cd03044">
    <property type="entry name" value="GST_N_EF1Bgamma"/>
    <property type="match status" value="1"/>
</dbReference>
<dbReference type="Pfam" id="PF00145">
    <property type="entry name" value="DNA_methylase"/>
    <property type="match status" value="1"/>
</dbReference>
<dbReference type="GO" id="GO:0005524">
    <property type="term" value="F:ATP binding"/>
    <property type="evidence" value="ECO:0007669"/>
    <property type="project" value="UniProtKB-KW"/>
</dbReference>
<evidence type="ECO:0000256" key="13">
    <source>
        <dbReference type="ARBA" id="ARBA00022840"/>
    </source>
</evidence>
<evidence type="ECO:0000256" key="12">
    <source>
        <dbReference type="ARBA" id="ARBA00022777"/>
    </source>
</evidence>
<comment type="similarity">
    <text evidence="3">Belongs to the protein kinase superfamily. CMGC Ser/Thr protein kinase family. GSK-3 subfamily.</text>
</comment>
<feature type="region of interest" description="Disordered" evidence="21">
    <location>
        <begin position="2219"/>
        <end position="2246"/>
    </location>
</feature>
<dbReference type="EC" id="2.1.1.37" evidence="20"/>
<evidence type="ECO:0000256" key="22">
    <source>
        <dbReference type="SAM" id="Phobius"/>
    </source>
</evidence>
<gene>
    <name evidence="28" type="ORF">ZOSMA_14G00030</name>
</gene>
<dbReference type="InterPro" id="IPR010987">
    <property type="entry name" value="Glutathione-S-Trfase_C-like"/>
</dbReference>
<dbReference type="InterPro" id="IPR050390">
    <property type="entry name" value="C5-Methyltransferase"/>
</dbReference>
<dbReference type="InterPro" id="IPR031303">
    <property type="entry name" value="C5_meth_CS"/>
</dbReference>
<name>A0A0K9PW35_ZOSMR</name>
<feature type="domain" description="EF-1-gamma C-terminal" evidence="24">
    <location>
        <begin position="2257"/>
        <end position="2417"/>
    </location>
</feature>
<dbReference type="PROSITE" id="PS00095">
    <property type="entry name" value="C5_MTASE_2"/>
    <property type="match status" value="1"/>
</dbReference>
<keyword evidence="12" id="KW-0418">Kinase</keyword>
<dbReference type="SUPFAM" id="SSF47616">
    <property type="entry name" value="GST C-terminal domain-like"/>
    <property type="match status" value="1"/>
</dbReference>
<evidence type="ECO:0000313" key="29">
    <source>
        <dbReference type="Proteomes" id="UP000036987"/>
    </source>
</evidence>
<dbReference type="Pfam" id="PF00043">
    <property type="entry name" value="GST_C"/>
    <property type="match status" value="1"/>
</dbReference>
<keyword evidence="13" id="KW-0067">ATP-binding</keyword>
<dbReference type="Proteomes" id="UP000036987">
    <property type="component" value="Unassembled WGS sequence"/>
</dbReference>
<feature type="transmembrane region" description="Helical" evidence="22">
    <location>
        <begin position="12"/>
        <end position="28"/>
    </location>
</feature>
<evidence type="ECO:0000256" key="11">
    <source>
        <dbReference type="ARBA" id="ARBA00022768"/>
    </source>
</evidence>
<dbReference type="PANTHER" id="PTHR10629:SF52">
    <property type="entry name" value="DNA (CYTOSINE-5)-METHYLTRANSFERASE 1"/>
    <property type="match status" value="1"/>
</dbReference>
<dbReference type="GO" id="GO:1900458">
    <property type="term" value="P:negative regulation of brassinosteroid mediated signaling pathway"/>
    <property type="evidence" value="ECO:0007669"/>
    <property type="project" value="UniProtKB-ARBA"/>
</dbReference>
<evidence type="ECO:0000256" key="19">
    <source>
        <dbReference type="RuleBase" id="RU000416"/>
    </source>
</evidence>